<dbReference type="PROSITE" id="PS51760">
    <property type="entry name" value="GH10_2"/>
    <property type="match status" value="1"/>
</dbReference>
<evidence type="ECO:0000256" key="11">
    <source>
        <dbReference type="SAM" id="SignalP"/>
    </source>
</evidence>
<proteinExistence type="inferred from homology"/>
<dbReference type="GO" id="GO:0045493">
    <property type="term" value="P:xylan catabolic process"/>
    <property type="evidence" value="ECO:0007669"/>
    <property type="project" value="UniProtKB-KW"/>
</dbReference>
<reference evidence="13" key="1">
    <citation type="submission" date="2013-05" db="EMBL/GenBank/DDBJ databases">
        <title>Genome assembly of Cystobacter fuscus DSM 2262.</title>
        <authorList>
            <person name="Sharma G."/>
            <person name="Khatri I."/>
            <person name="Kaur C."/>
            <person name="Mayilraj S."/>
            <person name="Subramanian S."/>
        </authorList>
    </citation>
    <scope>NUCLEOTIDE SEQUENCE [LARGE SCALE GENOMIC DNA]</scope>
    <source>
        <strain evidence="13">DSM 2262</strain>
    </source>
</reference>
<dbReference type="SUPFAM" id="SSF51445">
    <property type="entry name" value="(Trans)glycosidases"/>
    <property type="match status" value="1"/>
</dbReference>
<feature type="domain" description="GH10" evidence="12">
    <location>
        <begin position="249"/>
        <end position="595"/>
    </location>
</feature>
<dbReference type="InterPro" id="IPR001000">
    <property type="entry name" value="GH10_dom"/>
</dbReference>
<dbReference type="RefSeq" id="WP_020918075.1">
    <property type="nucleotide sequence ID" value="NZ_ANAH02000009.1"/>
</dbReference>
<organism evidence="13 14">
    <name type="scientific">Cystobacter fuscus (strain ATCC 25194 / DSM 2262 / NBRC 100088 / M29)</name>
    <dbReference type="NCBI Taxonomy" id="1242864"/>
    <lineage>
        <taxon>Bacteria</taxon>
        <taxon>Pseudomonadati</taxon>
        <taxon>Myxococcota</taxon>
        <taxon>Myxococcia</taxon>
        <taxon>Myxococcales</taxon>
        <taxon>Cystobacterineae</taxon>
        <taxon>Archangiaceae</taxon>
        <taxon>Cystobacter</taxon>
    </lineage>
</organism>
<keyword evidence="6 9" id="KW-0119">Carbohydrate metabolism</keyword>
<dbReference type="PANTHER" id="PTHR31490:SF88">
    <property type="entry name" value="BETA-XYLANASE"/>
    <property type="match status" value="1"/>
</dbReference>
<comment type="catalytic activity">
    <reaction evidence="1 9">
        <text>Endohydrolysis of (1-&gt;4)-beta-D-xylosidic linkages in xylans.</text>
        <dbReference type="EC" id="3.2.1.8"/>
    </reaction>
</comment>
<name>S9PGI3_CYSF2</name>
<dbReference type="AlphaFoldDB" id="S9PGI3"/>
<evidence type="ECO:0000256" key="4">
    <source>
        <dbReference type="ARBA" id="ARBA00022729"/>
    </source>
</evidence>
<dbReference type="InterPro" id="IPR044846">
    <property type="entry name" value="GH10"/>
</dbReference>
<dbReference type="PRINTS" id="PR00134">
    <property type="entry name" value="GLHYDRLASE10"/>
</dbReference>
<sequence length="654" mass="71554">MAMKLLPALGLAFLLSAALAACGGSAADSTAVQSRKLTRVNDAATAKVELLQAPYNWSQFSGTGWDGKTLTVVPLDRKIRPKTSGKWYLNPPINLMGPRLDFTANFSVEIEVDAAVHPDKGAFVDLYGSLPIGYDEWRIDGRNVRLGLTRGVAQVWVDMIKQDFSAQGLGPRVTFGVNRQGTALIFSVNGKEIGRFKESDNHPVFSKGKLYFGADAELGGGFSITSIQAQDAQIADNGADMLRAYTPPADSLRSLAQGLPKPLWIGAAANADALLSDAKYGQVLAENYSMITPEMHFKFQAIHPQPDQYAFAEADALVAFAAKNNMRVHGHTLVWHEALPQWIWSLYDARNYPALRQALMDHITTLVTRYKGSVHEWDTLNEIFSYESDEPYGLRSGAEDENNLSVWYKAFGLQIYIDALRKVKEIDPSAENWINEFGIDQAGSADKLDNMIAFVRYINGLGYGKLVDGIGFQSHNYDPDDDPALAADLRAAMQRVIAQAHVKVRVSELDVSDASSRPTLFSDKLAVCLQFQASPGCESFGTWGFTDRYGSMSGPVNAGGKTNYLSPNWGAELADSLPFDESYGRRSAVDYMRRELKKAGPPSRSGGEERGAPGSGQHGADEGEDAARRLGRVAQRWTCSPAPAVEAGERCWRM</sequence>
<keyword evidence="14" id="KW-1185">Reference proteome</keyword>
<evidence type="ECO:0000256" key="9">
    <source>
        <dbReference type="RuleBase" id="RU361174"/>
    </source>
</evidence>
<dbReference type="Gene3D" id="3.20.20.80">
    <property type="entry name" value="Glycosidases"/>
    <property type="match status" value="1"/>
</dbReference>
<evidence type="ECO:0000256" key="8">
    <source>
        <dbReference type="ARBA" id="ARBA00023326"/>
    </source>
</evidence>
<feature type="signal peptide" evidence="11">
    <location>
        <begin position="1"/>
        <end position="20"/>
    </location>
</feature>
<dbReference type="PANTHER" id="PTHR31490">
    <property type="entry name" value="GLYCOSYL HYDROLASE"/>
    <property type="match status" value="1"/>
</dbReference>
<dbReference type="SMART" id="SM00633">
    <property type="entry name" value="Glyco_10"/>
    <property type="match status" value="1"/>
</dbReference>
<evidence type="ECO:0000259" key="12">
    <source>
        <dbReference type="PROSITE" id="PS51760"/>
    </source>
</evidence>
<evidence type="ECO:0000313" key="14">
    <source>
        <dbReference type="Proteomes" id="UP000011682"/>
    </source>
</evidence>
<feature type="compositionally biased region" description="Basic and acidic residues" evidence="10">
    <location>
        <begin position="619"/>
        <end position="628"/>
    </location>
</feature>
<comment type="caution">
    <text evidence="13">The sequence shown here is derived from an EMBL/GenBank/DDBJ whole genome shotgun (WGS) entry which is preliminary data.</text>
</comment>
<evidence type="ECO:0000256" key="2">
    <source>
        <dbReference type="ARBA" id="ARBA00007495"/>
    </source>
</evidence>
<keyword evidence="4 11" id="KW-0732">Signal</keyword>
<evidence type="ECO:0000256" key="3">
    <source>
        <dbReference type="ARBA" id="ARBA00022651"/>
    </source>
</evidence>
<keyword evidence="7 9" id="KW-0326">Glycosidase</keyword>
<keyword evidence="3" id="KW-0858">Xylan degradation</keyword>
<evidence type="ECO:0000256" key="10">
    <source>
        <dbReference type="SAM" id="MobiDB-lite"/>
    </source>
</evidence>
<evidence type="ECO:0000256" key="6">
    <source>
        <dbReference type="ARBA" id="ARBA00023277"/>
    </source>
</evidence>
<dbReference type="PROSITE" id="PS51257">
    <property type="entry name" value="PROKAR_LIPOPROTEIN"/>
    <property type="match status" value="1"/>
</dbReference>
<keyword evidence="5 9" id="KW-0378">Hydrolase</keyword>
<feature type="region of interest" description="Disordered" evidence="10">
    <location>
        <begin position="597"/>
        <end position="629"/>
    </location>
</feature>
<dbReference type="InterPro" id="IPR017853">
    <property type="entry name" value="GH"/>
</dbReference>
<dbReference type="eggNOG" id="COG3693">
    <property type="taxonomic scope" value="Bacteria"/>
</dbReference>
<evidence type="ECO:0000256" key="7">
    <source>
        <dbReference type="ARBA" id="ARBA00023295"/>
    </source>
</evidence>
<protein>
    <recommendedName>
        <fullName evidence="9">Beta-xylanase</fullName>
        <ecNumber evidence="9">3.2.1.8</ecNumber>
    </recommendedName>
</protein>
<dbReference type="GO" id="GO:0031176">
    <property type="term" value="F:endo-1,4-beta-xylanase activity"/>
    <property type="evidence" value="ECO:0007669"/>
    <property type="project" value="UniProtKB-EC"/>
</dbReference>
<feature type="chain" id="PRO_5004567507" description="Beta-xylanase" evidence="11">
    <location>
        <begin position="21"/>
        <end position="654"/>
    </location>
</feature>
<keyword evidence="8 9" id="KW-0624">Polysaccharide degradation</keyword>
<comment type="similarity">
    <text evidence="2 9">Belongs to the glycosyl hydrolase 10 (cellulase F) family.</text>
</comment>
<accession>S9PGI3</accession>
<evidence type="ECO:0000256" key="1">
    <source>
        <dbReference type="ARBA" id="ARBA00000681"/>
    </source>
</evidence>
<gene>
    <name evidence="13" type="ORF">D187_010126</name>
</gene>
<dbReference type="EMBL" id="ANAH02000009">
    <property type="protein sequence ID" value="EPX61507.1"/>
    <property type="molecule type" value="Genomic_DNA"/>
</dbReference>
<dbReference type="EC" id="3.2.1.8" evidence="9"/>
<evidence type="ECO:0000313" key="13">
    <source>
        <dbReference type="EMBL" id="EPX61507.1"/>
    </source>
</evidence>
<dbReference type="Pfam" id="PF00331">
    <property type="entry name" value="Glyco_hydro_10"/>
    <property type="match status" value="1"/>
</dbReference>
<evidence type="ECO:0000256" key="5">
    <source>
        <dbReference type="ARBA" id="ARBA00022801"/>
    </source>
</evidence>
<dbReference type="Proteomes" id="UP000011682">
    <property type="component" value="Unassembled WGS sequence"/>
</dbReference>